<proteinExistence type="inferred from homology"/>
<evidence type="ECO:0008006" key="7">
    <source>
        <dbReference type="Google" id="ProtNLM"/>
    </source>
</evidence>
<dbReference type="OrthoDB" id="407146at2759"/>
<dbReference type="AlphaFoldDB" id="A0A5C3QHJ6"/>
<keyword evidence="4" id="KW-0788">Thiol protease</keyword>
<evidence type="ECO:0000313" key="6">
    <source>
        <dbReference type="Proteomes" id="UP000305067"/>
    </source>
</evidence>
<dbReference type="EMBL" id="ML178824">
    <property type="protein sequence ID" value="TFL01563.1"/>
    <property type="molecule type" value="Genomic_DNA"/>
</dbReference>
<keyword evidence="3" id="KW-0378">Hydrolase</keyword>
<evidence type="ECO:0000313" key="5">
    <source>
        <dbReference type="EMBL" id="TFL01563.1"/>
    </source>
</evidence>
<dbReference type="PANTHER" id="PTHR23402:SF1">
    <property type="entry name" value="PYROGLUTAMYL-PEPTIDASE I"/>
    <property type="match status" value="1"/>
</dbReference>
<dbReference type="PANTHER" id="PTHR23402">
    <property type="entry name" value="PROTEASE FAMILY C15 PYROGLUTAMYL-PEPTIDASE I-RELATED"/>
    <property type="match status" value="1"/>
</dbReference>
<evidence type="ECO:0000256" key="3">
    <source>
        <dbReference type="ARBA" id="ARBA00022801"/>
    </source>
</evidence>
<dbReference type="InterPro" id="IPR036440">
    <property type="entry name" value="Peptidase_C15-like_sf"/>
</dbReference>
<dbReference type="GO" id="GO:0008234">
    <property type="term" value="F:cysteine-type peptidase activity"/>
    <property type="evidence" value="ECO:0007669"/>
    <property type="project" value="UniProtKB-KW"/>
</dbReference>
<dbReference type="Proteomes" id="UP000305067">
    <property type="component" value="Unassembled WGS sequence"/>
</dbReference>
<accession>A0A5C3QHJ6</accession>
<evidence type="ECO:0000256" key="2">
    <source>
        <dbReference type="ARBA" id="ARBA00022670"/>
    </source>
</evidence>
<dbReference type="GO" id="GO:0006508">
    <property type="term" value="P:proteolysis"/>
    <property type="evidence" value="ECO:0007669"/>
    <property type="project" value="UniProtKB-KW"/>
</dbReference>
<reference evidence="5 6" key="1">
    <citation type="journal article" date="2019" name="Nat. Ecol. Evol.">
        <title>Megaphylogeny resolves global patterns of mushroom evolution.</title>
        <authorList>
            <person name="Varga T."/>
            <person name="Krizsan K."/>
            <person name="Foldi C."/>
            <person name="Dima B."/>
            <person name="Sanchez-Garcia M."/>
            <person name="Sanchez-Ramirez S."/>
            <person name="Szollosi G.J."/>
            <person name="Szarkandi J.G."/>
            <person name="Papp V."/>
            <person name="Albert L."/>
            <person name="Andreopoulos W."/>
            <person name="Angelini C."/>
            <person name="Antonin V."/>
            <person name="Barry K.W."/>
            <person name="Bougher N.L."/>
            <person name="Buchanan P."/>
            <person name="Buyck B."/>
            <person name="Bense V."/>
            <person name="Catcheside P."/>
            <person name="Chovatia M."/>
            <person name="Cooper J."/>
            <person name="Damon W."/>
            <person name="Desjardin D."/>
            <person name="Finy P."/>
            <person name="Geml J."/>
            <person name="Haridas S."/>
            <person name="Hughes K."/>
            <person name="Justo A."/>
            <person name="Karasinski D."/>
            <person name="Kautmanova I."/>
            <person name="Kiss B."/>
            <person name="Kocsube S."/>
            <person name="Kotiranta H."/>
            <person name="LaButti K.M."/>
            <person name="Lechner B.E."/>
            <person name="Liimatainen K."/>
            <person name="Lipzen A."/>
            <person name="Lukacs Z."/>
            <person name="Mihaltcheva S."/>
            <person name="Morgado L.N."/>
            <person name="Niskanen T."/>
            <person name="Noordeloos M.E."/>
            <person name="Ohm R.A."/>
            <person name="Ortiz-Santana B."/>
            <person name="Ovrebo C."/>
            <person name="Racz N."/>
            <person name="Riley R."/>
            <person name="Savchenko A."/>
            <person name="Shiryaev A."/>
            <person name="Soop K."/>
            <person name="Spirin V."/>
            <person name="Szebenyi C."/>
            <person name="Tomsovsky M."/>
            <person name="Tulloss R.E."/>
            <person name="Uehling J."/>
            <person name="Grigoriev I.V."/>
            <person name="Vagvolgyi C."/>
            <person name="Papp T."/>
            <person name="Martin F.M."/>
            <person name="Miettinen O."/>
            <person name="Hibbett D.S."/>
            <person name="Nagy L.G."/>
        </authorList>
    </citation>
    <scope>NUCLEOTIDE SEQUENCE [LARGE SCALE GENOMIC DNA]</scope>
    <source>
        <strain evidence="5 6">CBS 309.79</strain>
    </source>
</reference>
<dbReference type="SUPFAM" id="SSF53182">
    <property type="entry name" value="Pyrrolidone carboxyl peptidase (pyroglutamate aminopeptidase)"/>
    <property type="match status" value="1"/>
</dbReference>
<dbReference type="STRING" id="1884261.A0A5C3QHJ6"/>
<sequence length="279" mass="30838">MSIADDSLRVLLTGFGPCPFSTDQSWQAAKAFHNTTLTCPIPHEPIDLASSSPTSPLDRPIHITSLHMPVSYQAVLDTVPGIYAQPPRIPHPDPKDNLEFVPPPADRQYDFIFHLGVAGRGPLRVERQAHRSGYQMKDADGKHAALSTSKDFRRHMPPEGIKAIVDEFPVEPPGTENLGPPQRGFGDGYDGPEEMMTHIDATSLVQDLVKAVMQDASTSMDAGHHLGDYIYYCSLAESRRNTKPYEKRVTQVLLLHCPPEGSPLSLEQTCSGIKYTIMW</sequence>
<gene>
    <name evidence="5" type="ORF">BDV98DRAFT_506782</name>
</gene>
<comment type="similarity">
    <text evidence="1">Belongs to the peptidase C15 family.</text>
</comment>
<name>A0A5C3QHJ6_9AGAR</name>
<dbReference type="Gene3D" id="3.40.630.20">
    <property type="entry name" value="Peptidase C15, pyroglutamyl peptidase I-like"/>
    <property type="match status" value="1"/>
</dbReference>
<organism evidence="5 6">
    <name type="scientific">Pterulicium gracile</name>
    <dbReference type="NCBI Taxonomy" id="1884261"/>
    <lineage>
        <taxon>Eukaryota</taxon>
        <taxon>Fungi</taxon>
        <taxon>Dikarya</taxon>
        <taxon>Basidiomycota</taxon>
        <taxon>Agaricomycotina</taxon>
        <taxon>Agaricomycetes</taxon>
        <taxon>Agaricomycetidae</taxon>
        <taxon>Agaricales</taxon>
        <taxon>Pleurotineae</taxon>
        <taxon>Pterulaceae</taxon>
        <taxon>Pterulicium</taxon>
    </lineage>
</organism>
<dbReference type="InterPro" id="IPR016125">
    <property type="entry name" value="Peptidase_C15-like"/>
</dbReference>
<evidence type="ECO:0000256" key="4">
    <source>
        <dbReference type="ARBA" id="ARBA00022807"/>
    </source>
</evidence>
<evidence type="ECO:0000256" key="1">
    <source>
        <dbReference type="ARBA" id="ARBA00006641"/>
    </source>
</evidence>
<protein>
    <recommendedName>
        <fullName evidence="7">Peptidase C15, pyroglutamyl peptidase I-like protein</fullName>
    </recommendedName>
</protein>
<keyword evidence="6" id="KW-1185">Reference proteome</keyword>
<keyword evidence="2" id="KW-0645">Protease</keyword>